<gene>
    <name evidence="8 11" type="primary">gatA</name>
    <name evidence="11" type="ORF">JX360_02360</name>
</gene>
<evidence type="ECO:0000256" key="5">
    <source>
        <dbReference type="ARBA" id="ARBA00022917"/>
    </source>
</evidence>
<dbReference type="EC" id="6.3.5.7" evidence="8"/>
<evidence type="ECO:0000256" key="9">
    <source>
        <dbReference type="SAM" id="MobiDB-lite"/>
    </source>
</evidence>
<accession>A0ABT0C7J3</accession>
<keyword evidence="5 8" id="KW-0648">Protein biosynthesis</keyword>
<keyword evidence="4 8" id="KW-0067">ATP-binding</keyword>
<comment type="function">
    <text evidence="6 8">Allows the formation of correctly charged Gln-tRNA(Gln) through the transamidation of misacylated Glu-tRNA(Gln) in organisms which lack glutaminyl-tRNA synthetase. The reaction takes place in the presence of glutamine and ATP through an activated gamma-phospho-Glu-tRNA(Gln).</text>
</comment>
<feature type="active site" description="Charge relay system" evidence="8">
    <location>
        <position position="150"/>
    </location>
</feature>
<dbReference type="Gene3D" id="3.90.1300.10">
    <property type="entry name" value="Amidase signature (AS) domain"/>
    <property type="match status" value="1"/>
</dbReference>
<dbReference type="InterPro" id="IPR036928">
    <property type="entry name" value="AS_sf"/>
</dbReference>
<dbReference type="Proteomes" id="UP000830835">
    <property type="component" value="Unassembled WGS sequence"/>
</dbReference>
<comment type="catalytic activity">
    <reaction evidence="7 8">
        <text>L-glutamyl-tRNA(Gln) + L-glutamine + ATP + H2O = L-glutaminyl-tRNA(Gln) + L-glutamate + ADP + phosphate + H(+)</text>
        <dbReference type="Rhea" id="RHEA:17521"/>
        <dbReference type="Rhea" id="RHEA-COMP:9681"/>
        <dbReference type="Rhea" id="RHEA-COMP:9684"/>
        <dbReference type="ChEBI" id="CHEBI:15377"/>
        <dbReference type="ChEBI" id="CHEBI:15378"/>
        <dbReference type="ChEBI" id="CHEBI:29985"/>
        <dbReference type="ChEBI" id="CHEBI:30616"/>
        <dbReference type="ChEBI" id="CHEBI:43474"/>
        <dbReference type="ChEBI" id="CHEBI:58359"/>
        <dbReference type="ChEBI" id="CHEBI:78520"/>
        <dbReference type="ChEBI" id="CHEBI:78521"/>
        <dbReference type="ChEBI" id="CHEBI:456216"/>
        <dbReference type="EC" id="6.3.5.7"/>
    </reaction>
</comment>
<dbReference type="InterPro" id="IPR004412">
    <property type="entry name" value="GatA"/>
</dbReference>
<dbReference type="HAMAP" id="MF_00120">
    <property type="entry name" value="GatA"/>
    <property type="match status" value="1"/>
</dbReference>
<feature type="active site" description="Charge relay system" evidence="8">
    <location>
        <position position="75"/>
    </location>
</feature>
<comment type="similarity">
    <text evidence="1 8">Belongs to the amidase family. GatA subfamily.</text>
</comment>
<evidence type="ECO:0000313" key="12">
    <source>
        <dbReference type="Proteomes" id="UP000830835"/>
    </source>
</evidence>
<reference evidence="11" key="1">
    <citation type="submission" date="2021-02" db="EMBL/GenBank/DDBJ databases">
        <title>The CRISPR/cas machinery reduction and long-range gene transfer in the hot spring cyanobacterium Synechococcus.</title>
        <authorList>
            <person name="Dvorak P."/>
            <person name="Jahodarova E."/>
            <person name="Hasler P."/>
            <person name="Poulickova A."/>
        </authorList>
    </citation>
    <scope>NUCLEOTIDE SEQUENCE</scope>
    <source>
        <strain evidence="11">Rupite</strain>
    </source>
</reference>
<dbReference type="EMBL" id="JAFIRA010000003">
    <property type="protein sequence ID" value="MCJ2541756.1"/>
    <property type="molecule type" value="Genomic_DNA"/>
</dbReference>
<evidence type="ECO:0000256" key="7">
    <source>
        <dbReference type="ARBA" id="ARBA00047407"/>
    </source>
</evidence>
<evidence type="ECO:0000256" key="8">
    <source>
        <dbReference type="HAMAP-Rule" id="MF_00120"/>
    </source>
</evidence>
<dbReference type="PIRSF" id="PIRSF001221">
    <property type="entry name" value="Amidase_fungi"/>
    <property type="match status" value="1"/>
</dbReference>
<dbReference type="RefSeq" id="WP_244348928.1">
    <property type="nucleotide sequence ID" value="NZ_JAFIRA010000003.1"/>
</dbReference>
<evidence type="ECO:0000256" key="6">
    <source>
        <dbReference type="ARBA" id="ARBA00025295"/>
    </source>
</evidence>
<dbReference type="PANTHER" id="PTHR11895:SF151">
    <property type="entry name" value="GLUTAMYL-TRNA(GLN) AMIDOTRANSFERASE SUBUNIT A"/>
    <property type="match status" value="1"/>
</dbReference>
<dbReference type="GO" id="GO:0050567">
    <property type="term" value="F:glutaminyl-tRNA synthase (glutamine-hydrolyzing) activity"/>
    <property type="evidence" value="ECO:0007669"/>
    <property type="project" value="UniProtKB-EC"/>
</dbReference>
<dbReference type="InterPro" id="IPR000120">
    <property type="entry name" value="Amidase"/>
</dbReference>
<evidence type="ECO:0000259" key="10">
    <source>
        <dbReference type="Pfam" id="PF01425"/>
    </source>
</evidence>
<comment type="subunit">
    <text evidence="8">Heterotrimer of A, B and C subunits.</text>
</comment>
<evidence type="ECO:0000313" key="11">
    <source>
        <dbReference type="EMBL" id="MCJ2541756.1"/>
    </source>
</evidence>
<evidence type="ECO:0000256" key="2">
    <source>
        <dbReference type="ARBA" id="ARBA00022598"/>
    </source>
</evidence>
<protein>
    <recommendedName>
        <fullName evidence="8">Glutamyl-tRNA(Gln) amidotransferase subunit A</fullName>
        <shortName evidence="8">Glu-ADT subunit A</shortName>
        <ecNumber evidence="8">6.3.5.7</ecNumber>
    </recommendedName>
</protein>
<evidence type="ECO:0000256" key="4">
    <source>
        <dbReference type="ARBA" id="ARBA00022840"/>
    </source>
</evidence>
<feature type="region of interest" description="Disordered" evidence="9">
    <location>
        <begin position="473"/>
        <end position="508"/>
    </location>
</feature>
<dbReference type="Pfam" id="PF01425">
    <property type="entry name" value="Amidase"/>
    <property type="match status" value="1"/>
</dbReference>
<feature type="active site" description="Acyl-ester intermediate" evidence="8">
    <location>
        <position position="174"/>
    </location>
</feature>
<keyword evidence="3 8" id="KW-0547">Nucleotide-binding</keyword>
<dbReference type="NCBIfam" id="TIGR00132">
    <property type="entry name" value="gatA"/>
    <property type="match status" value="1"/>
</dbReference>
<dbReference type="InterPro" id="IPR020556">
    <property type="entry name" value="Amidase_CS"/>
</dbReference>
<comment type="caution">
    <text evidence="11">The sequence shown here is derived from an EMBL/GenBank/DDBJ whole genome shotgun (WGS) entry which is preliminary data.</text>
</comment>
<dbReference type="SUPFAM" id="SSF75304">
    <property type="entry name" value="Amidase signature (AS) enzymes"/>
    <property type="match status" value="1"/>
</dbReference>
<name>A0ABT0C7J3_THEVL</name>
<sequence>MSVIRALHTQLVKKERSAEEIAREYLDRLTQLEPQLKSFITVTEELALQQARAVDAQIQAGEEIGPLAGIPIAIKDNLCTRGIPTTCASKILQGFIPPYESTVTARLAAAGMVTVGKTNLDEFAMGSSTENSAFQLTANPWDLTRVPGGSSGGSAAAVAADQAVVALGSDTGGSIRQPAAFCGVVGLKPTYGLVSRYGLVAFASSLDQIGPFGRTVEDVALLLQGIAGHDPMDSTSLKVPIPDYSQALIPEIKGLKVGVIRDLLGQGCGDETRAAVQAAIQHLQELGAEILEIDCPSFQYGLATYYIIAPSEASANLARYDGVKYGLRAPADSLVPMYAKTREQGFGPEVKRRIMIGTYALSSGYYDAYYLKAQKVRTLIKQDFLKAFQKVDVLVSPTTPTPAFKAGEREDPLSMYLCDLMTIPVNLAGLPGLSLPCGFVDGLPIGLQIVGNALQESKVLQVAYAYEQSTDWHKRRPSLTQQPVEKPKGSDSTSSSGHSKSKKTQKKG</sequence>
<dbReference type="PANTHER" id="PTHR11895">
    <property type="entry name" value="TRANSAMIDASE"/>
    <property type="match status" value="1"/>
</dbReference>
<feature type="domain" description="Amidase" evidence="10">
    <location>
        <begin position="20"/>
        <end position="460"/>
    </location>
</feature>
<dbReference type="PROSITE" id="PS00571">
    <property type="entry name" value="AMIDASES"/>
    <property type="match status" value="1"/>
</dbReference>
<proteinExistence type="inferred from homology"/>
<organism evidence="11 12">
    <name type="scientific">Thermostichus vulcanus str. 'Rupite'</name>
    <dbReference type="NCBI Taxonomy" id="2813851"/>
    <lineage>
        <taxon>Bacteria</taxon>
        <taxon>Bacillati</taxon>
        <taxon>Cyanobacteriota</taxon>
        <taxon>Cyanophyceae</taxon>
        <taxon>Thermostichales</taxon>
        <taxon>Thermostichaceae</taxon>
        <taxon>Thermostichus</taxon>
    </lineage>
</organism>
<dbReference type="InterPro" id="IPR023631">
    <property type="entry name" value="Amidase_dom"/>
</dbReference>
<evidence type="ECO:0000256" key="1">
    <source>
        <dbReference type="ARBA" id="ARBA00008069"/>
    </source>
</evidence>
<evidence type="ECO:0000256" key="3">
    <source>
        <dbReference type="ARBA" id="ARBA00022741"/>
    </source>
</evidence>
<keyword evidence="2 8" id="KW-0436">Ligase</keyword>
<feature type="compositionally biased region" description="Basic residues" evidence="9">
    <location>
        <begin position="499"/>
        <end position="508"/>
    </location>
</feature>
<keyword evidence="12" id="KW-1185">Reference proteome</keyword>